<keyword evidence="6" id="KW-1185">Reference proteome</keyword>
<dbReference type="InterPro" id="IPR007453">
    <property type="entry name" value="DsrC/TusE"/>
</dbReference>
<dbReference type="PIRSF" id="PIRSF006223">
    <property type="entry name" value="DsrC_TusE"/>
    <property type="match status" value="1"/>
</dbReference>
<dbReference type="GO" id="GO:0002143">
    <property type="term" value="P:tRNA wobble position uridine thiolation"/>
    <property type="evidence" value="ECO:0007669"/>
    <property type="project" value="TreeGrafter"/>
</dbReference>
<dbReference type="GO" id="GO:0005737">
    <property type="term" value="C:cytoplasm"/>
    <property type="evidence" value="ECO:0007669"/>
    <property type="project" value="UniProtKB-SubCell"/>
</dbReference>
<comment type="subcellular location">
    <subcellularLocation>
        <location evidence="1">Cytoplasm</location>
    </subcellularLocation>
</comment>
<protein>
    <recommendedName>
        <fullName evidence="3">Sulfurtransferase</fullName>
        <ecNumber evidence="3">2.8.1.-</ecNumber>
    </recommendedName>
</protein>
<evidence type="ECO:0000256" key="2">
    <source>
        <dbReference type="ARBA" id="ARBA00022490"/>
    </source>
</evidence>
<gene>
    <name evidence="5" type="ORF">C8N29_11363</name>
</gene>
<sequence>MNVVSVGVELDADGYLCHLQDWTPDIANLLAATQGLTLEEAHWEVIAAIRLFYTQYQRSPTTRVLLKFLAQQLGAEKGSSIYVMRLFGDGTPAKTIARLAGLPKPTNCI</sequence>
<dbReference type="Gene3D" id="1.10.10.370">
    <property type="entry name" value="DsrC-like protein, C-terminal domain"/>
    <property type="match status" value="1"/>
</dbReference>
<keyword evidence="2" id="KW-0963">Cytoplasm</keyword>
<dbReference type="InterPro" id="IPR043163">
    <property type="entry name" value="DsrC-like_N"/>
</dbReference>
<dbReference type="InterPro" id="IPR025526">
    <property type="entry name" value="DsrC-like_dom_sf"/>
</dbReference>
<comment type="function">
    <text evidence="3">Part of a sulfur-relay system.</text>
</comment>
<dbReference type="GO" id="GO:0097163">
    <property type="term" value="F:sulfur carrier activity"/>
    <property type="evidence" value="ECO:0007669"/>
    <property type="project" value="TreeGrafter"/>
</dbReference>
<dbReference type="Gene3D" id="3.30.1420.10">
    <property type="match status" value="1"/>
</dbReference>
<dbReference type="OrthoDB" id="9786347at2"/>
<dbReference type="GO" id="GO:0016740">
    <property type="term" value="F:transferase activity"/>
    <property type="evidence" value="ECO:0007669"/>
    <property type="project" value="UniProtKB-KW"/>
</dbReference>
<dbReference type="PANTHER" id="PTHR37010">
    <property type="entry name" value="SULFURTRANSFERASE TUSE"/>
    <property type="match status" value="1"/>
</dbReference>
<reference evidence="5 6" key="1">
    <citation type="submission" date="2018-04" db="EMBL/GenBank/DDBJ databases">
        <title>Genomic Encyclopedia of Archaeal and Bacterial Type Strains, Phase II (KMG-II): from individual species to whole genera.</title>
        <authorList>
            <person name="Goeker M."/>
        </authorList>
    </citation>
    <scope>NUCLEOTIDE SEQUENCE [LARGE SCALE GENOMIC DNA]</scope>
    <source>
        <strain evidence="5 6">DSM 5822</strain>
    </source>
</reference>
<dbReference type="Pfam" id="PF04358">
    <property type="entry name" value="DsrC"/>
    <property type="match status" value="1"/>
</dbReference>
<dbReference type="SUPFAM" id="SSF69721">
    <property type="entry name" value="DsrC, the gamma subunit of dissimilatory sulfite reductase"/>
    <property type="match status" value="1"/>
</dbReference>
<accession>A0A2T5IWL1</accession>
<comment type="caution">
    <text evidence="5">The sequence shown here is derived from an EMBL/GenBank/DDBJ whole genome shotgun (WGS) entry which is preliminary data.</text>
</comment>
<evidence type="ECO:0000313" key="5">
    <source>
        <dbReference type="EMBL" id="PTQ88296.1"/>
    </source>
</evidence>
<evidence type="ECO:0000313" key="6">
    <source>
        <dbReference type="Proteomes" id="UP000244223"/>
    </source>
</evidence>
<dbReference type="InterPro" id="IPR042072">
    <property type="entry name" value="DsrC-like_C"/>
</dbReference>
<comment type="similarity">
    <text evidence="3">Belongs to the dsrC/tusE family.</text>
</comment>
<dbReference type="RefSeq" id="WP_107866404.1">
    <property type="nucleotide sequence ID" value="NZ_QAON01000013.1"/>
</dbReference>
<keyword evidence="3" id="KW-0808">Transferase</keyword>
<organism evidence="5 6">
    <name type="scientific">Agitococcus lubricus</name>
    <dbReference type="NCBI Taxonomy" id="1077255"/>
    <lineage>
        <taxon>Bacteria</taxon>
        <taxon>Pseudomonadati</taxon>
        <taxon>Pseudomonadota</taxon>
        <taxon>Gammaproteobacteria</taxon>
        <taxon>Moraxellales</taxon>
        <taxon>Moraxellaceae</taxon>
        <taxon>Agitococcus</taxon>
    </lineage>
</organism>
<dbReference type="NCBIfam" id="TIGR03342">
    <property type="entry name" value="dsrC_tusE_dsvC"/>
    <property type="match status" value="1"/>
</dbReference>
<dbReference type="Proteomes" id="UP000244223">
    <property type="component" value="Unassembled WGS sequence"/>
</dbReference>
<name>A0A2T5IWL1_9GAMM</name>
<evidence type="ECO:0000256" key="4">
    <source>
        <dbReference type="PIRSR" id="PIRSR006223-50"/>
    </source>
</evidence>
<evidence type="ECO:0000256" key="1">
    <source>
        <dbReference type="ARBA" id="ARBA00004496"/>
    </source>
</evidence>
<evidence type="ECO:0000256" key="3">
    <source>
        <dbReference type="PIRNR" id="PIRNR006223"/>
    </source>
</evidence>
<dbReference type="PANTHER" id="PTHR37010:SF1">
    <property type="entry name" value="SULFURTRANSFERASE TUSE"/>
    <property type="match status" value="1"/>
</dbReference>
<dbReference type="EC" id="2.8.1.-" evidence="3"/>
<proteinExistence type="inferred from homology"/>
<dbReference type="AlphaFoldDB" id="A0A2T5IWL1"/>
<dbReference type="EMBL" id="QAON01000013">
    <property type="protein sequence ID" value="PTQ88296.1"/>
    <property type="molecule type" value="Genomic_DNA"/>
</dbReference>
<feature type="active site" description="Cysteine persulfide intermediate" evidence="4">
    <location>
        <position position="108"/>
    </location>
</feature>